<evidence type="ECO:0000313" key="1">
    <source>
        <dbReference type="EMBL" id="MBA8829800.1"/>
    </source>
</evidence>
<sequence>MTVYSNPGKPGSVMTYKTRYDNFIGGKYVAPSSG</sequence>
<comment type="caution">
    <text evidence="1">The sequence shown here is derived from an EMBL/GenBank/DDBJ whole genome shotgun (WGS) entry which is preliminary data.</text>
</comment>
<protein>
    <recommendedName>
        <fullName evidence="3">Aldehyde dehydrogenase family protein</fullName>
    </recommendedName>
</protein>
<reference evidence="1 2" key="1">
    <citation type="submission" date="2020-07" db="EMBL/GenBank/DDBJ databases">
        <title>Sequencing the genomes of 1000 actinobacteria strains.</title>
        <authorList>
            <person name="Klenk H.-P."/>
        </authorList>
    </citation>
    <scope>NUCLEOTIDE SEQUENCE [LARGE SCALE GENOMIC DNA]</scope>
    <source>
        <strain evidence="1 2">DSM 23737</strain>
    </source>
</reference>
<gene>
    <name evidence="1" type="ORF">FB555_001916</name>
</gene>
<dbReference type="EMBL" id="JACGWU010000007">
    <property type="protein sequence ID" value="MBA8829800.1"/>
    <property type="molecule type" value="Genomic_DNA"/>
</dbReference>
<keyword evidence="2" id="KW-1185">Reference proteome</keyword>
<dbReference type="AlphaFoldDB" id="A0A7W3PPU2"/>
<evidence type="ECO:0008006" key="3">
    <source>
        <dbReference type="Google" id="ProtNLM"/>
    </source>
</evidence>
<dbReference type="Proteomes" id="UP000524237">
    <property type="component" value="Unassembled WGS sequence"/>
</dbReference>
<proteinExistence type="predicted"/>
<evidence type="ECO:0000313" key="2">
    <source>
        <dbReference type="Proteomes" id="UP000524237"/>
    </source>
</evidence>
<name>A0A7W3PPU2_9MICO</name>
<accession>A0A7W3PPU2</accession>
<organism evidence="1 2">
    <name type="scientific">Alpinimonas psychrophila</name>
    <dbReference type="NCBI Taxonomy" id="748908"/>
    <lineage>
        <taxon>Bacteria</taxon>
        <taxon>Bacillati</taxon>
        <taxon>Actinomycetota</taxon>
        <taxon>Actinomycetes</taxon>
        <taxon>Micrococcales</taxon>
        <taxon>Microbacteriaceae</taxon>
        <taxon>Alpinimonas</taxon>
    </lineage>
</organism>